<gene>
    <name evidence="9" type="ORF">SAMN02745158_01601</name>
</gene>
<feature type="transmembrane region" description="Helical" evidence="7">
    <location>
        <begin position="49"/>
        <end position="69"/>
    </location>
</feature>
<keyword evidence="2" id="KW-0813">Transport</keyword>
<dbReference type="PROSITE" id="PS50850">
    <property type="entry name" value="MFS"/>
    <property type="match status" value="1"/>
</dbReference>
<sequence length="392" mass="41579">MSKEKRRSLYLKLTILLSGGVMMADLAVYPAAEKIFEAFPQSNTGLLNFILTGPSLILIFSSVLCGVMAQYIGKKVLISGAYILFTLSSLACVFADAPALLAVMRALMGVAMGFIGTAMVGLIAELYIDENARSSVLGYYNGIMAGMGALFSLGAGYLALKNWHFVFLVFLVMVPVTLAVIAFIPQTEPEGKKDSRGTAREAVPYKNVLALAGAAFVVNAMYAVILTQVAVVVTELGIGNASTAGVMGSLGTIGSLCACLAFGRIYDKCKNFIPVIFTLIMALGYTGLYFSRNILLVGLMCTILGAMYGLSFSYYLMYASVIVPPSKASLSISIANAAVYLGIFAGPYVPLVYQKVFSRSTIVAVLPYMIGTLAVCGIISAVLSVRRNHTAA</sequence>
<dbReference type="GO" id="GO:0022857">
    <property type="term" value="F:transmembrane transporter activity"/>
    <property type="evidence" value="ECO:0007669"/>
    <property type="project" value="InterPro"/>
</dbReference>
<feature type="transmembrane region" description="Helical" evidence="7">
    <location>
        <begin position="107"/>
        <end position="127"/>
    </location>
</feature>
<dbReference type="Proteomes" id="UP000184245">
    <property type="component" value="Unassembled WGS sequence"/>
</dbReference>
<keyword evidence="10" id="KW-1185">Reference proteome</keyword>
<evidence type="ECO:0000256" key="4">
    <source>
        <dbReference type="ARBA" id="ARBA00022692"/>
    </source>
</evidence>
<feature type="transmembrane region" description="Helical" evidence="7">
    <location>
        <begin position="205"/>
        <end position="225"/>
    </location>
</feature>
<feature type="transmembrane region" description="Helical" evidence="7">
    <location>
        <begin position="272"/>
        <end position="290"/>
    </location>
</feature>
<dbReference type="InterPro" id="IPR050189">
    <property type="entry name" value="MFS_Efflux_Transporters"/>
</dbReference>
<keyword evidence="3" id="KW-1003">Cell membrane</keyword>
<dbReference type="Gene3D" id="1.20.1250.20">
    <property type="entry name" value="MFS general substrate transporter like domains"/>
    <property type="match status" value="1"/>
</dbReference>
<feature type="transmembrane region" description="Helical" evidence="7">
    <location>
        <begin position="81"/>
        <end position="101"/>
    </location>
</feature>
<feature type="transmembrane region" description="Helical" evidence="7">
    <location>
        <begin position="139"/>
        <end position="159"/>
    </location>
</feature>
<feature type="domain" description="Major facilitator superfamily (MFS) profile" evidence="8">
    <location>
        <begin position="1"/>
        <end position="389"/>
    </location>
</feature>
<evidence type="ECO:0000256" key="7">
    <source>
        <dbReference type="SAM" id="Phobius"/>
    </source>
</evidence>
<feature type="transmembrane region" description="Helical" evidence="7">
    <location>
        <begin position="245"/>
        <end position="265"/>
    </location>
</feature>
<feature type="transmembrane region" description="Helical" evidence="7">
    <location>
        <begin position="9"/>
        <end position="29"/>
    </location>
</feature>
<feature type="transmembrane region" description="Helical" evidence="7">
    <location>
        <begin position="361"/>
        <end position="385"/>
    </location>
</feature>
<evidence type="ECO:0000256" key="2">
    <source>
        <dbReference type="ARBA" id="ARBA00022448"/>
    </source>
</evidence>
<dbReference type="InterPro" id="IPR020846">
    <property type="entry name" value="MFS_dom"/>
</dbReference>
<evidence type="ECO:0000313" key="9">
    <source>
        <dbReference type="EMBL" id="SHE80193.1"/>
    </source>
</evidence>
<feature type="transmembrane region" description="Helical" evidence="7">
    <location>
        <begin position="328"/>
        <end position="349"/>
    </location>
</feature>
<proteinExistence type="predicted"/>
<dbReference type="AlphaFoldDB" id="A0A1M4WGK0"/>
<dbReference type="GO" id="GO:0005886">
    <property type="term" value="C:plasma membrane"/>
    <property type="evidence" value="ECO:0007669"/>
    <property type="project" value="UniProtKB-SubCell"/>
</dbReference>
<feature type="transmembrane region" description="Helical" evidence="7">
    <location>
        <begin position="296"/>
        <end position="316"/>
    </location>
</feature>
<evidence type="ECO:0000256" key="3">
    <source>
        <dbReference type="ARBA" id="ARBA00022475"/>
    </source>
</evidence>
<dbReference type="OrthoDB" id="2963740at2"/>
<dbReference type="PANTHER" id="PTHR43124:SF3">
    <property type="entry name" value="CHLORAMPHENICOL EFFLUX PUMP RV0191"/>
    <property type="match status" value="1"/>
</dbReference>
<keyword evidence="4 7" id="KW-0812">Transmembrane</keyword>
<keyword evidence="5 7" id="KW-1133">Transmembrane helix</keyword>
<evidence type="ECO:0000256" key="5">
    <source>
        <dbReference type="ARBA" id="ARBA00022989"/>
    </source>
</evidence>
<keyword evidence="6 7" id="KW-0472">Membrane</keyword>
<dbReference type="Pfam" id="PF07690">
    <property type="entry name" value="MFS_1"/>
    <property type="match status" value="1"/>
</dbReference>
<dbReference type="InterPro" id="IPR036259">
    <property type="entry name" value="MFS_trans_sf"/>
</dbReference>
<name>A0A1M4WGK0_9CLOT</name>
<dbReference type="PANTHER" id="PTHR43124">
    <property type="entry name" value="PURINE EFFLUX PUMP PBUE"/>
    <property type="match status" value="1"/>
</dbReference>
<dbReference type="EMBL" id="FQVI01000006">
    <property type="protein sequence ID" value="SHE80193.1"/>
    <property type="molecule type" value="Genomic_DNA"/>
</dbReference>
<dbReference type="RefSeq" id="WP_072850655.1">
    <property type="nucleotide sequence ID" value="NZ_FQVI01000006.1"/>
</dbReference>
<accession>A0A1M4WGK0</accession>
<dbReference type="InterPro" id="IPR011701">
    <property type="entry name" value="MFS"/>
</dbReference>
<dbReference type="SUPFAM" id="SSF103473">
    <property type="entry name" value="MFS general substrate transporter"/>
    <property type="match status" value="1"/>
</dbReference>
<comment type="subcellular location">
    <subcellularLocation>
        <location evidence="1">Cell membrane</location>
        <topology evidence="1">Multi-pass membrane protein</topology>
    </subcellularLocation>
</comment>
<dbReference type="STRING" id="1122155.SAMN02745158_01601"/>
<evidence type="ECO:0000259" key="8">
    <source>
        <dbReference type="PROSITE" id="PS50850"/>
    </source>
</evidence>
<evidence type="ECO:0000256" key="6">
    <source>
        <dbReference type="ARBA" id="ARBA00023136"/>
    </source>
</evidence>
<organism evidence="9 10">
    <name type="scientific">Lactonifactor longoviformis DSM 17459</name>
    <dbReference type="NCBI Taxonomy" id="1122155"/>
    <lineage>
        <taxon>Bacteria</taxon>
        <taxon>Bacillati</taxon>
        <taxon>Bacillota</taxon>
        <taxon>Clostridia</taxon>
        <taxon>Eubacteriales</taxon>
        <taxon>Clostridiaceae</taxon>
        <taxon>Lactonifactor</taxon>
    </lineage>
</organism>
<evidence type="ECO:0000256" key="1">
    <source>
        <dbReference type="ARBA" id="ARBA00004651"/>
    </source>
</evidence>
<evidence type="ECO:0000313" key="10">
    <source>
        <dbReference type="Proteomes" id="UP000184245"/>
    </source>
</evidence>
<protein>
    <submittedName>
        <fullName evidence="9">Predicted arabinose efflux permease, MFS family</fullName>
    </submittedName>
</protein>
<feature type="transmembrane region" description="Helical" evidence="7">
    <location>
        <begin position="165"/>
        <end position="184"/>
    </location>
</feature>
<reference evidence="9 10" key="1">
    <citation type="submission" date="2016-11" db="EMBL/GenBank/DDBJ databases">
        <authorList>
            <person name="Jaros S."/>
            <person name="Januszkiewicz K."/>
            <person name="Wedrychowicz H."/>
        </authorList>
    </citation>
    <scope>NUCLEOTIDE SEQUENCE [LARGE SCALE GENOMIC DNA]</scope>
    <source>
        <strain evidence="9 10">DSM 17459</strain>
    </source>
</reference>